<keyword evidence="4" id="KW-1015">Disulfide bond</keyword>
<keyword evidence="2" id="KW-0201">Cytochrome c-type biogenesis</keyword>
<comment type="subcellular location">
    <subcellularLocation>
        <location evidence="1">Cell envelope</location>
    </subcellularLocation>
</comment>
<evidence type="ECO:0000313" key="9">
    <source>
        <dbReference type="EMBL" id="PHQ50927.1"/>
    </source>
</evidence>
<evidence type="ECO:0000256" key="7">
    <source>
        <dbReference type="SAM" id="SignalP"/>
    </source>
</evidence>
<evidence type="ECO:0000256" key="2">
    <source>
        <dbReference type="ARBA" id="ARBA00022748"/>
    </source>
</evidence>
<keyword evidence="3" id="KW-0735">Signal-anchor</keyword>
<dbReference type="InterPro" id="IPR050553">
    <property type="entry name" value="Thioredoxin_ResA/DsbE_sf"/>
</dbReference>
<keyword evidence="5" id="KW-0676">Redox-active center</keyword>
<feature type="compositionally biased region" description="Basic and acidic residues" evidence="6">
    <location>
        <begin position="57"/>
        <end position="68"/>
    </location>
</feature>
<dbReference type="OrthoDB" id="9796554at2"/>
<comment type="caution">
    <text evidence="9">The sequence shown here is derived from an EMBL/GenBank/DDBJ whole genome shotgun (WGS) entry which is preliminary data.</text>
</comment>
<proteinExistence type="predicted"/>
<gene>
    <name evidence="9" type="ORF">BLA24_14090</name>
</gene>
<keyword evidence="3" id="KW-0812">Transmembrane</keyword>
<dbReference type="PROSITE" id="PS51257">
    <property type="entry name" value="PROKAR_LIPOPROTEIN"/>
    <property type="match status" value="1"/>
</dbReference>
<accession>A0A2G1XI72</accession>
<reference evidence="9 10" key="1">
    <citation type="journal article" date="2017" name="Biochemistry">
        <title>Identification of the Biosynthetic Pathway for the Antibiotic Bicyclomycin.</title>
        <authorList>
            <person name="Patteson J."/>
            <person name="Cai W."/>
            <person name="Johnson R.A."/>
            <person name="Santa Maria K."/>
            <person name="Li B."/>
        </authorList>
    </citation>
    <scope>NUCLEOTIDE SEQUENCE [LARGE SCALE GENOMIC DNA]</scope>
    <source>
        <strain evidence="9 10">ATCC 21532</strain>
    </source>
</reference>
<evidence type="ECO:0000256" key="5">
    <source>
        <dbReference type="ARBA" id="ARBA00023284"/>
    </source>
</evidence>
<dbReference type="GO" id="GO:0030313">
    <property type="term" value="C:cell envelope"/>
    <property type="evidence" value="ECO:0007669"/>
    <property type="project" value="UniProtKB-SubCell"/>
</dbReference>
<dbReference type="AlphaFoldDB" id="A0A2G1XI72"/>
<keyword evidence="10" id="KW-1185">Reference proteome</keyword>
<dbReference type="Proteomes" id="UP000222531">
    <property type="component" value="Unassembled WGS sequence"/>
</dbReference>
<feature type="region of interest" description="Disordered" evidence="6">
    <location>
        <begin position="40"/>
        <end position="72"/>
    </location>
</feature>
<name>A0A2G1XI72_STRCJ</name>
<dbReference type="GO" id="GO:0016491">
    <property type="term" value="F:oxidoreductase activity"/>
    <property type="evidence" value="ECO:0007669"/>
    <property type="project" value="InterPro"/>
</dbReference>
<feature type="domain" description="Thioredoxin" evidence="8">
    <location>
        <begin position="61"/>
        <end position="206"/>
    </location>
</feature>
<keyword evidence="7" id="KW-0732">Signal</keyword>
<dbReference type="PANTHER" id="PTHR42852:SF6">
    <property type="entry name" value="THIOL:DISULFIDE INTERCHANGE PROTEIN DSBE"/>
    <property type="match status" value="1"/>
</dbReference>
<dbReference type="Pfam" id="PF08534">
    <property type="entry name" value="Redoxin"/>
    <property type="match status" value="1"/>
</dbReference>
<dbReference type="PROSITE" id="PS51352">
    <property type="entry name" value="THIOREDOXIN_2"/>
    <property type="match status" value="1"/>
</dbReference>
<sequence length="208" mass="22278">MSACRALRRHPSRRRTTVLAAGAALAALTLTACGSGKDTSGGGGQTQFVQGTGGVDVAKDRAGRRDAPELSGKTIDGKQLDVAQEYKGKIVVLNVWGSWCSPCRAEAKNLVTVANDYKDKGVEFVGLDTRDPDPAPAQAFEKEFKVPYPSLYDSSGKLLLRFPKGSLNPQSIPSTVFIDRDGKIAARAMKALSEEELRKTLDPLVAEK</sequence>
<evidence type="ECO:0000256" key="4">
    <source>
        <dbReference type="ARBA" id="ARBA00023157"/>
    </source>
</evidence>
<dbReference type="InterPro" id="IPR013740">
    <property type="entry name" value="Redoxin"/>
</dbReference>
<evidence type="ECO:0000256" key="1">
    <source>
        <dbReference type="ARBA" id="ARBA00004196"/>
    </source>
</evidence>
<organism evidence="9 10">
    <name type="scientific">Streptomyces cinnamoneus</name>
    <name type="common">Streptoverticillium cinnamoneum</name>
    <dbReference type="NCBI Taxonomy" id="53446"/>
    <lineage>
        <taxon>Bacteria</taxon>
        <taxon>Bacillati</taxon>
        <taxon>Actinomycetota</taxon>
        <taxon>Actinomycetes</taxon>
        <taxon>Kitasatosporales</taxon>
        <taxon>Streptomycetaceae</taxon>
        <taxon>Streptomyces</taxon>
        <taxon>Streptomyces cinnamoneus group</taxon>
    </lineage>
</organism>
<dbReference type="PANTHER" id="PTHR42852">
    <property type="entry name" value="THIOL:DISULFIDE INTERCHANGE PROTEIN DSBE"/>
    <property type="match status" value="1"/>
</dbReference>
<dbReference type="InterPro" id="IPR036249">
    <property type="entry name" value="Thioredoxin-like_sf"/>
</dbReference>
<dbReference type="CDD" id="cd02966">
    <property type="entry name" value="TlpA_like_family"/>
    <property type="match status" value="1"/>
</dbReference>
<evidence type="ECO:0000313" key="10">
    <source>
        <dbReference type="Proteomes" id="UP000222531"/>
    </source>
</evidence>
<evidence type="ECO:0000256" key="6">
    <source>
        <dbReference type="SAM" id="MobiDB-lite"/>
    </source>
</evidence>
<feature type="signal peptide" evidence="7">
    <location>
        <begin position="1"/>
        <end position="34"/>
    </location>
</feature>
<dbReference type="SUPFAM" id="SSF52833">
    <property type="entry name" value="Thioredoxin-like"/>
    <property type="match status" value="1"/>
</dbReference>
<evidence type="ECO:0000259" key="8">
    <source>
        <dbReference type="PROSITE" id="PS51352"/>
    </source>
</evidence>
<dbReference type="Gene3D" id="3.40.30.10">
    <property type="entry name" value="Glutaredoxin"/>
    <property type="match status" value="1"/>
</dbReference>
<dbReference type="GO" id="GO:0017004">
    <property type="term" value="P:cytochrome complex assembly"/>
    <property type="evidence" value="ECO:0007669"/>
    <property type="project" value="UniProtKB-KW"/>
</dbReference>
<protein>
    <submittedName>
        <fullName evidence="9">Redoxin domain-containing protein</fullName>
    </submittedName>
</protein>
<dbReference type="InterPro" id="IPR013766">
    <property type="entry name" value="Thioredoxin_domain"/>
</dbReference>
<dbReference type="EMBL" id="NHZO01000147">
    <property type="protein sequence ID" value="PHQ50927.1"/>
    <property type="molecule type" value="Genomic_DNA"/>
</dbReference>
<feature type="chain" id="PRO_5044380965" evidence="7">
    <location>
        <begin position="35"/>
        <end position="208"/>
    </location>
</feature>
<evidence type="ECO:0000256" key="3">
    <source>
        <dbReference type="ARBA" id="ARBA00022968"/>
    </source>
</evidence>
<dbReference type="RefSeq" id="WP_099199322.1">
    <property type="nucleotide sequence ID" value="NZ_JBIRXA010000004.1"/>
</dbReference>